<name>A0ABU2BQ25_9MICC</name>
<dbReference type="Proteomes" id="UP001183817">
    <property type="component" value="Unassembled WGS sequence"/>
</dbReference>
<dbReference type="InterPro" id="IPR050508">
    <property type="entry name" value="Methyltransf_Superfamily"/>
</dbReference>
<sequence>MGSLLSATQRADLYDAENRWAADDDFFLTFVNERPASRVLDLGCGTGRLTLALAGAGHEVTGIDPHPGSLAAARAKPGADAVTWVEGTSTALGPDAAFDTVLMTAHVAQAIIDEDQWRRTLADIRRVLVPGGRLVFDSRDPRAKAWERWTPACTRNQFTLPDGTRLHLWLDSAPHEAGLVKITEHRLFADGSRELEDAVLAFRSEWRLRGDLLAAGLHVDAVLGGWSGEPVGRGAAELIVLAHR</sequence>
<dbReference type="EMBL" id="JAVDYI010000001">
    <property type="protein sequence ID" value="MDR7359464.1"/>
    <property type="molecule type" value="Genomic_DNA"/>
</dbReference>
<gene>
    <name evidence="2" type="ORF">J2S64_003155</name>
</gene>
<dbReference type="RefSeq" id="WP_302264759.1">
    <property type="nucleotide sequence ID" value="NZ_BAAAWO010000001.1"/>
</dbReference>
<dbReference type="InterPro" id="IPR029063">
    <property type="entry name" value="SAM-dependent_MTases_sf"/>
</dbReference>
<accession>A0ABU2BQ25</accession>
<proteinExistence type="predicted"/>
<dbReference type="Gene3D" id="3.40.50.150">
    <property type="entry name" value="Vaccinia Virus protein VP39"/>
    <property type="match status" value="1"/>
</dbReference>
<feature type="domain" description="Methyltransferase" evidence="1">
    <location>
        <begin position="39"/>
        <end position="132"/>
    </location>
</feature>
<keyword evidence="2" id="KW-0489">Methyltransferase</keyword>
<dbReference type="CDD" id="cd02440">
    <property type="entry name" value="AdoMet_MTases"/>
    <property type="match status" value="1"/>
</dbReference>
<keyword evidence="3" id="KW-1185">Reference proteome</keyword>
<evidence type="ECO:0000313" key="3">
    <source>
        <dbReference type="Proteomes" id="UP001183817"/>
    </source>
</evidence>
<reference evidence="2 3" key="1">
    <citation type="submission" date="2023-07" db="EMBL/GenBank/DDBJ databases">
        <title>Sequencing the genomes of 1000 actinobacteria strains.</title>
        <authorList>
            <person name="Klenk H.-P."/>
        </authorList>
    </citation>
    <scope>NUCLEOTIDE SEQUENCE [LARGE SCALE GENOMIC DNA]</scope>
    <source>
        <strain evidence="2 3">DSM 20167</strain>
    </source>
</reference>
<dbReference type="Pfam" id="PF13649">
    <property type="entry name" value="Methyltransf_25"/>
    <property type="match status" value="1"/>
</dbReference>
<organism evidence="2 3">
    <name type="scientific">Paeniglutamicibacter sulfureus</name>
    <dbReference type="NCBI Taxonomy" id="43666"/>
    <lineage>
        <taxon>Bacteria</taxon>
        <taxon>Bacillati</taxon>
        <taxon>Actinomycetota</taxon>
        <taxon>Actinomycetes</taxon>
        <taxon>Micrococcales</taxon>
        <taxon>Micrococcaceae</taxon>
        <taxon>Paeniglutamicibacter</taxon>
    </lineage>
</organism>
<dbReference type="GO" id="GO:0008168">
    <property type="term" value="F:methyltransferase activity"/>
    <property type="evidence" value="ECO:0007669"/>
    <property type="project" value="UniProtKB-KW"/>
</dbReference>
<keyword evidence="2" id="KW-0808">Transferase</keyword>
<dbReference type="PANTHER" id="PTHR42912">
    <property type="entry name" value="METHYLTRANSFERASE"/>
    <property type="match status" value="1"/>
</dbReference>
<evidence type="ECO:0000259" key="1">
    <source>
        <dbReference type="Pfam" id="PF13649"/>
    </source>
</evidence>
<comment type="caution">
    <text evidence="2">The sequence shown here is derived from an EMBL/GenBank/DDBJ whole genome shotgun (WGS) entry which is preliminary data.</text>
</comment>
<protein>
    <submittedName>
        <fullName evidence="2">SAM-dependent methyltransferase</fullName>
    </submittedName>
</protein>
<dbReference type="GO" id="GO:0032259">
    <property type="term" value="P:methylation"/>
    <property type="evidence" value="ECO:0007669"/>
    <property type="project" value="UniProtKB-KW"/>
</dbReference>
<dbReference type="InterPro" id="IPR041698">
    <property type="entry name" value="Methyltransf_25"/>
</dbReference>
<dbReference type="SUPFAM" id="SSF53335">
    <property type="entry name" value="S-adenosyl-L-methionine-dependent methyltransferases"/>
    <property type="match status" value="1"/>
</dbReference>
<evidence type="ECO:0000313" key="2">
    <source>
        <dbReference type="EMBL" id="MDR7359464.1"/>
    </source>
</evidence>